<protein>
    <submittedName>
        <fullName evidence="6">Tropomyosin beta chain</fullName>
    </submittedName>
</protein>
<name>A0AAW1C3B0_CROAD</name>
<sequence length="116" mass="12547">MEAIKKKMQMLKLDKENAIDRAEQAEGDKKQAEDRCKQLEEEKQGLEKKLKGTEDEVEKYSEAVKEAQEKLEMAEKKAADVSQGKGGGARRGGTDSVGECFRGKGRACGAGSAGAP</sequence>
<dbReference type="SUPFAM" id="SSF57997">
    <property type="entry name" value="Tropomyosin"/>
    <property type="match status" value="1"/>
</dbReference>
<evidence type="ECO:0000256" key="1">
    <source>
        <dbReference type="ARBA" id="ARBA00009036"/>
    </source>
</evidence>
<feature type="region of interest" description="Disordered" evidence="5">
    <location>
        <begin position="15"/>
        <end position="54"/>
    </location>
</feature>
<dbReference type="PANTHER" id="PTHR19269">
    <property type="entry name" value="TROPOMYOSIN"/>
    <property type="match status" value="1"/>
</dbReference>
<dbReference type="AlphaFoldDB" id="A0AAW1C3B0"/>
<keyword evidence="7" id="KW-1185">Reference proteome</keyword>
<evidence type="ECO:0000256" key="3">
    <source>
        <dbReference type="ARBA" id="ARBA00023179"/>
    </source>
</evidence>
<dbReference type="FunFam" id="1.20.5.340:FF:000001">
    <property type="entry name" value="Tropomyosin alpha-1 chain isoform 2"/>
    <property type="match status" value="1"/>
</dbReference>
<dbReference type="GO" id="GO:0003779">
    <property type="term" value="F:actin binding"/>
    <property type="evidence" value="ECO:0007669"/>
    <property type="project" value="UniProtKB-KW"/>
</dbReference>
<dbReference type="Gene3D" id="1.20.5.340">
    <property type="match status" value="1"/>
</dbReference>
<comment type="caution">
    <text evidence="6">The sequence shown here is derived from an EMBL/GenBank/DDBJ whole genome shotgun (WGS) entry which is preliminary data.</text>
</comment>
<proteinExistence type="inferred from homology"/>
<evidence type="ECO:0000313" key="6">
    <source>
        <dbReference type="EMBL" id="KAK9408671.1"/>
    </source>
</evidence>
<evidence type="ECO:0000313" key="7">
    <source>
        <dbReference type="Proteomes" id="UP001474421"/>
    </source>
</evidence>
<keyword evidence="4" id="KW-0009">Actin-binding</keyword>
<reference evidence="6 7" key="1">
    <citation type="journal article" date="2024" name="Proc. Natl. Acad. Sci. U.S.A.">
        <title>The genetic regulatory architecture and epigenomic basis for age-related changes in rattlesnake venom.</title>
        <authorList>
            <person name="Hogan M.P."/>
            <person name="Holding M.L."/>
            <person name="Nystrom G.S."/>
            <person name="Colston T.J."/>
            <person name="Bartlett D.A."/>
            <person name="Mason A.J."/>
            <person name="Ellsworth S.A."/>
            <person name="Rautsaw R.M."/>
            <person name="Lawrence K.C."/>
            <person name="Strickland J.L."/>
            <person name="He B."/>
            <person name="Fraser P."/>
            <person name="Margres M.J."/>
            <person name="Gilbert D.M."/>
            <person name="Gibbs H.L."/>
            <person name="Parkinson C.L."/>
            <person name="Rokyta D.R."/>
        </authorList>
    </citation>
    <scope>NUCLEOTIDE SEQUENCE [LARGE SCALE GENOMIC DNA]</scope>
    <source>
        <strain evidence="6">DRR0105</strain>
    </source>
</reference>
<dbReference type="Pfam" id="PF00261">
    <property type="entry name" value="Tropomyosin"/>
    <property type="match status" value="1"/>
</dbReference>
<organism evidence="6 7">
    <name type="scientific">Crotalus adamanteus</name>
    <name type="common">Eastern diamondback rattlesnake</name>
    <dbReference type="NCBI Taxonomy" id="8729"/>
    <lineage>
        <taxon>Eukaryota</taxon>
        <taxon>Metazoa</taxon>
        <taxon>Chordata</taxon>
        <taxon>Craniata</taxon>
        <taxon>Vertebrata</taxon>
        <taxon>Euteleostomi</taxon>
        <taxon>Lepidosauria</taxon>
        <taxon>Squamata</taxon>
        <taxon>Bifurcata</taxon>
        <taxon>Unidentata</taxon>
        <taxon>Episquamata</taxon>
        <taxon>Toxicofera</taxon>
        <taxon>Serpentes</taxon>
        <taxon>Colubroidea</taxon>
        <taxon>Viperidae</taxon>
        <taxon>Crotalinae</taxon>
        <taxon>Crotalus</taxon>
    </lineage>
</organism>
<comment type="similarity">
    <text evidence="1">Belongs to the tropomyosin family.</text>
</comment>
<feature type="region of interest" description="Disordered" evidence="5">
    <location>
        <begin position="75"/>
        <end position="116"/>
    </location>
</feature>
<evidence type="ECO:0000256" key="2">
    <source>
        <dbReference type="ARBA" id="ARBA00023054"/>
    </source>
</evidence>
<dbReference type="Proteomes" id="UP001474421">
    <property type="component" value="Unassembled WGS sequence"/>
</dbReference>
<dbReference type="EMBL" id="JAOTOJ010000002">
    <property type="protein sequence ID" value="KAK9408671.1"/>
    <property type="molecule type" value="Genomic_DNA"/>
</dbReference>
<keyword evidence="3" id="KW-0514">Muscle protein</keyword>
<feature type="compositionally biased region" description="Gly residues" evidence="5">
    <location>
        <begin position="106"/>
        <end position="116"/>
    </location>
</feature>
<accession>A0AAW1C3B0</accession>
<gene>
    <name evidence="6" type="ORF">NXF25_007445</name>
</gene>
<dbReference type="FunFam" id="1.20.5.1160:FF:000013">
    <property type="entry name" value="Tropomyosin 1 (alpha)"/>
    <property type="match status" value="1"/>
</dbReference>
<dbReference type="InterPro" id="IPR000533">
    <property type="entry name" value="Tropomyosin"/>
</dbReference>
<evidence type="ECO:0000256" key="5">
    <source>
        <dbReference type="SAM" id="MobiDB-lite"/>
    </source>
</evidence>
<evidence type="ECO:0000256" key="4">
    <source>
        <dbReference type="ARBA" id="ARBA00023203"/>
    </source>
</evidence>
<keyword evidence="2" id="KW-0175">Coiled coil</keyword>